<accession>A0A5C3N498</accession>
<dbReference type="SUPFAM" id="SSF160369">
    <property type="entry name" value="Ribosomal protein L10-like"/>
    <property type="match status" value="1"/>
</dbReference>
<dbReference type="InterPro" id="IPR001790">
    <property type="entry name" value="Ribosomal_uL10"/>
</dbReference>
<name>A0A5C3N498_9AGAM</name>
<dbReference type="AlphaFoldDB" id="A0A5C3N498"/>
<dbReference type="CDD" id="cd05796">
    <property type="entry name" value="Ribosomal_P0_like"/>
    <property type="match status" value="1"/>
</dbReference>
<evidence type="ECO:0000259" key="8">
    <source>
        <dbReference type="Pfam" id="PF17777"/>
    </source>
</evidence>
<dbReference type="GO" id="GO:0006364">
    <property type="term" value="P:rRNA processing"/>
    <property type="evidence" value="ECO:0007669"/>
    <property type="project" value="TreeGrafter"/>
</dbReference>
<evidence type="ECO:0000256" key="3">
    <source>
        <dbReference type="ARBA" id="ARBA00011117"/>
    </source>
</evidence>
<proteinExistence type="inferred from homology"/>
<evidence type="ECO:0000256" key="1">
    <source>
        <dbReference type="ARBA" id="ARBA00004046"/>
    </source>
</evidence>
<dbReference type="FunFam" id="3.90.105.20:FF:000003">
    <property type="entry name" value="Ribosome assembly factor mrt4"/>
    <property type="match status" value="1"/>
</dbReference>
<evidence type="ECO:0000313" key="9">
    <source>
        <dbReference type="EMBL" id="TFK52464.1"/>
    </source>
</evidence>
<dbReference type="Gene3D" id="3.90.105.20">
    <property type="match status" value="1"/>
</dbReference>
<dbReference type="GO" id="GO:0030687">
    <property type="term" value="C:preribosome, large subunit precursor"/>
    <property type="evidence" value="ECO:0007669"/>
    <property type="project" value="TreeGrafter"/>
</dbReference>
<gene>
    <name evidence="9" type="ORF">OE88DRAFT_1406008</name>
</gene>
<dbReference type="Pfam" id="PF17777">
    <property type="entry name" value="RL10P_insert"/>
    <property type="match status" value="1"/>
</dbReference>
<keyword evidence="10" id="KW-1185">Reference proteome</keyword>
<evidence type="ECO:0000256" key="4">
    <source>
        <dbReference type="ARBA" id="ARBA00022490"/>
    </source>
</evidence>
<reference evidence="9 10" key="1">
    <citation type="journal article" date="2019" name="Nat. Ecol. Evol.">
        <title>Megaphylogeny resolves global patterns of mushroom evolution.</title>
        <authorList>
            <person name="Varga T."/>
            <person name="Krizsan K."/>
            <person name="Foldi C."/>
            <person name="Dima B."/>
            <person name="Sanchez-Garcia M."/>
            <person name="Sanchez-Ramirez S."/>
            <person name="Szollosi G.J."/>
            <person name="Szarkandi J.G."/>
            <person name="Papp V."/>
            <person name="Albert L."/>
            <person name="Andreopoulos W."/>
            <person name="Angelini C."/>
            <person name="Antonin V."/>
            <person name="Barry K.W."/>
            <person name="Bougher N.L."/>
            <person name="Buchanan P."/>
            <person name="Buyck B."/>
            <person name="Bense V."/>
            <person name="Catcheside P."/>
            <person name="Chovatia M."/>
            <person name="Cooper J."/>
            <person name="Damon W."/>
            <person name="Desjardin D."/>
            <person name="Finy P."/>
            <person name="Geml J."/>
            <person name="Haridas S."/>
            <person name="Hughes K."/>
            <person name="Justo A."/>
            <person name="Karasinski D."/>
            <person name="Kautmanova I."/>
            <person name="Kiss B."/>
            <person name="Kocsube S."/>
            <person name="Kotiranta H."/>
            <person name="LaButti K.M."/>
            <person name="Lechner B.E."/>
            <person name="Liimatainen K."/>
            <person name="Lipzen A."/>
            <person name="Lukacs Z."/>
            <person name="Mihaltcheva S."/>
            <person name="Morgado L.N."/>
            <person name="Niskanen T."/>
            <person name="Noordeloos M.E."/>
            <person name="Ohm R.A."/>
            <person name="Ortiz-Santana B."/>
            <person name="Ovrebo C."/>
            <person name="Racz N."/>
            <person name="Riley R."/>
            <person name="Savchenko A."/>
            <person name="Shiryaev A."/>
            <person name="Soop K."/>
            <person name="Spirin V."/>
            <person name="Szebenyi C."/>
            <person name="Tomsovsky M."/>
            <person name="Tulloss R.E."/>
            <person name="Uehling J."/>
            <person name="Grigoriev I.V."/>
            <person name="Vagvolgyi C."/>
            <person name="Papp T."/>
            <person name="Martin F.M."/>
            <person name="Miettinen O."/>
            <person name="Hibbett D.S."/>
            <person name="Nagy L.G."/>
        </authorList>
    </citation>
    <scope>NUCLEOTIDE SEQUENCE [LARGE SCALE GENOMIC DNA]</scope>
    <source>
        <strain evidence="9 10">OMC1185</strain>
    </source>
</reference>
<dbReference type="InterPro" id="IPR051742">
    <property type="entry name" value="Ribosome_Assembly_uL10"/>
</dbReference>
<dbReference type="OrthoDB" id="10262308at2759"/>
<dbReference type="PANTHER" id="PTHR45841">
    <property type="entry name" value="MRNA TURNOVER PROTEIN 4 MRTO4"/>
    <property type="match status" value="1"/>
</dbReference>
<evidence type="ECO:0000256" key="5">
    <source>
        <dbReference type="ARBA" id="ARBA00023242"/>
    </source>
</evidence>
<evidence type="ECO:0000256" key="6">
    <source>
        <dbReference type="RuleBase" id="RU364039"/>
    </source>
</evidence>
<feature type="domain" description="Large ribosomal subunit protein uL10-like insertion" evidence="8">
    <location>
        <begin position="126"/>
        <end position="203"/>
    </location>
</feature>
<feature type="region of interest" description="Disordered" evidence="7">
    <location>
        <begin position="231"/>
        <end position="253"/>
    </location>
</feature>
<dbReference type="FunFam" id="3.30.70.1730:FF:000005">
    <property type="entry name" value="Ribosome assembly factor mrt4"/>
    <property type="match status" value="1"/>
</dbReference>
<dbReference type="STRING" id="5364.A0A5C3N498"/>
<dbReference type="Proteomes" id="UP000305948">
    <property type="component" value="Unassembled WGS sequence"/>
</dbReference>
<dbReference type="GO" id="GO:0003723">
    <property type="term" value="F:RNA binding"/>
    <property type="evidence" value="ECO:0007669"/>
    <property type="project" value="TreeGrafter"/>
</dbReference>
<evidence type="ECO:0000256" key="2">
    <source>
        <dbReference type="ARBA" id="ARBA00008889"/>
    </source>
</evidence>
<dbReference type="GO" id="GO:0000956">
    <property type="term" value="P:nuclear-transcribed mRNA catabolic process"/>
    <property type="evidence" value="ECO:0007669"/>
    <property type="project" value="TreeGrafter"/>
</dbReference>
<dbReference type="EMBL" id="ML213509">
    <property type="protein sequence ID" value="TFK52464.1"/>
    <property type="molecule type" value="Genomic_DNA"/>
</dbReference>
<dbReference type="Gene3D" id="3.30.70.1730">
    <property type="match status" value="1"/>
</dbReference>
<comment type="subunit">
    <text evidence="3 6">Associates with the pre-60S ribosomal particle.</text>
</comment>
<dbReference type="PANTHER" id="PTHR45841:SF1">
    <property type="entry name" value="MRNA TURNOVER PROTEIN 4 HOMOLOG"/>
    <property type="match status" value="1"/>
</dbReference>
<dbReference type="InterPro" id="IPR040637">
    <property type="entry name" value="Ribosomal_uL10-like_insert"/>
</dbReference>
<keyword evidence="5 6" id="KW-0539">Nucleus</keyword>
<dbReference type="GO" id="GO:0005737">
    <property type="term" value="C:cytoplasm"/>
    <property type="evidence" value="ECO:0007669"/>
    <property type="project" value="UniProtKB-SubCell"/>
</dbReference>
<evidence type="ECO:0000256" key="7">
    <source>
        <dbReference type="SAM" id="MobiDB-lite"/>
    </source>
</evidence>
<comment type="function">
    <text evidence="1 6">Component of the ribosome assembly machinery. Nuclear paralog of the ribosomal protein P0, it binds pre-60S subunits at an early stage of assembly in the nucleolus, and is replaced by P0 in cytoplasmic pre-60S subunits and mature 80S ribosomes.</text>
</comment>
<keyword evidence="6" id="KW-0690">Ribosome biogenesis</keyword>
<dbReference type="InterPro" id="IPR043164">
    <property type="entry name" value="Ribosomal_uL10-like_insert_sf"/>
</dbReference>
<dbReference type="GO" id="GO:0005730">
    <property type="term" value="C:nucleolus"/>
    <property type="evidence" value="ECO:0007669"/>
    <property type="project" value="UniProtKB-SubCell"/>
</dbReference>
<comment type="subcellular location">
    <subcellularLocation>
        <location evidence="6">Cytoplasm</location>
    </subcellularLocation>
    <subcellularLocation>
        <location evidence="6">Nucleus</location>
        <location evidence="6">Nucleolus</location>
    </subcellularLocation>
</comment>
<evidence type="ECO:0000313" key="10">
    <source>
        <dbReference type="Proteomes" id="UP000305948"/>
    </source>
</evidence>
<comment type="similarity">
    <text evidence="2 6">Belongs to the universal ribosomal protein uL10 family.</text>
</comment>
<protein>
    <recommendedName>
        <fullName evidence="6">Ribosome assembly factor mrt4</fullName>
    </recommendedName>
</protein>
<dbReference type="InterPro" id="IPR043141">
    <property type="entry name" value="Ribosomal_uL10-like_sf"/>
</dbReference>
<dbReference type="GO" id="GO:0000027">
    <property type="term" value="P:ribosomal large subunit assembly"/>
    <property type="evidence" value="ECO:0007669"/>
    <property type="project" value="InterPro"/>
</dbReference>
<dbReference type="Pfam" id="PF00466">
    <property type="entry name" value="Ribosomal_L10"/>
    <property type="match status" value="1"/>
</dbReference>
<sequence length="253" mass="28529">MPKSKRAQVVSLTKVTKKTREHKSALIQELQGNAEKWEYCWLFEVGNMRNAHLKTVRKLWKDSARMFFGRGAVMAKALGTTPDEECRTGIHKLGKQIKGQVGLFFTNSEPEEVISWFDDFHPDDFARAGNKATRTVVIPEGPVMQYHSVPPEPFPHNEEPQLRKLGLRTVMKKGVPTLDAAHELCKAGKTLTPEQAQLLKLIGEKMVEFRVRLRARWNASNGEVVQIDSTEISTEEQGDDAVEDAAEEDAMSE</sequence>
<keyword evidence="4 6" id="KW-0963">Cytoplasm</keyword>
<organism evidence="9 10">
    <name type="scientific">Heliocybe sulcata</name>
    <dbReference type="NCBI Taxonomy" id="5364"/>
    <lineage>
        <taxon>Eukaryota</taxon>
        <taxon>Fungi</taxon>
        <taxon>Dikarya</taxon>
        <taxon>Basidiomycota</taxon>
        <taxon>Agaricomycotina</taxon>
        <taxon>Agaricomycetes</taxon>
        <taxon>Gloeophyllales</taxon>
        <taxon>Gloeophyllaceae</taxon>
        <taxon>Heliocybe</taxon>
    </lineage>
</organism>
<feature type="compositionally biased region" description="Acidic residues" evidence="7">
    <location>
        <begin position="233"/>
        <end position="253"/>
    </location>
</feature>
<dbReference type="InterPro" id="IPR033867">
    <property type="entry name" value="Mrt4"/>
</dbReference>